<dbReference type="Gene3D" id="2.120.10.80">
    <property type="entry name" value="Kelch-type beta propeller"/>
    <property type="match status" value="2"/>
</dbReference>
<keyword evidence="4" id="KW-0677">Repeat</keyword>
<dbReference type="InterPro" id="IPR015915">
    <property type="entry name" value="Kelch-typ_b-propeller"/>
</dbReference>
<sequence length="833" mass="86740">MKENAVLKWQKVYNPSGPQPRPRHGHRAVAIKDLMIVFGGGNEGIVHELHVFNTTTNQWFVPVTKGEVPPGCAAYGFVVDGTRLLVFGGMVEYGKYSNDLYELQASRWEWKRLKPLPPKHGIPPCPRLGHSFTLLNGKVYLFGGLANESDDPKNNIPRYLNDLYTLELYPNSSMTVWDIPLTYGQSPPPRESHSGVAYVDKNSGKSSLIIYGGMSGSRLGDLWVLDVDSMSWSRPELGGPPPLPRSLHTATVIGHHMYVYGGWVPLVPDESKLATHEKEWKCTNTLASLNLETMTWDNIALDKFEECVPRARAGHSAVAIQTRLYIWSGRDGYRKTWNNQICCKDLWYLEVGVPPQAGRVALVRAGTTSLELCWPAMNTVTTYLLQVQKCGKVTARFPTAAEPVAAPPPASPVSGQPDAAKAFGLTSPIATGLPPTPTDLPVRPVAAAASPIVTPIVSTPQKVVSGSIKMPAQAAVKISPNTPTLKQTYQGKTVVKSTAAGSSQQIKVAAVTPQGVTRIVSGVGTPGSVRVSTPQSNAQIVLGTTTGAGGTPRFVQVKTGTSAGVPVKLGSGNMPVKLAGNAVPLKIGAANIQGKIATNSVQKVGGANVPLKLSTGNVKIGTSNVLVKTAGGVPIQAGVQTKVAAGVPVKLGAGNLPVIGSTGGAIQIAGGAISGQQVKTPVYKIVTAKSGEQVTATTAGATGGAAGATVLRQAGGNAGIPVIIKKTPGGGQASTTPQYVTLVKTSTGMTVATVPKMAMVQNRPAAPASATQAQGIAPGATIVKLVSANTVGSNKIITLPSNMLQIGKTGVGGKQTIVITKSASQGAQSGQPQ</sequence>
<keyword evidence="7" id="KW-0131">Cell cycle</keyword>
<dbReference type="Gene3D" id="6.10.250.2590">
    <property type="match status" value="1"/>
</dbReference>
<feature type="domain" description="Host cell factor Kelch-repeats" evidence="8">
    <location>
        <begin position="8"/>
        <end position="350"/>
    </location>
</feature>
<dbReference type="AlphaFoldDB" id="A0AAU9TNF7"/>
<dbReference type="GO" id="GO:0003713">
    <property type="term" value="F:transcription coactivator activity"/>
    <property type="evidence" value="ECO:0007669"/>
    <property type="project" value="TreeGrafter"/>
</dbReference>
<evidence type="ECO:0000256" key="3">
    <source>
        <dbReference type="ARBA" id="ARBA00022553"/>
    </source>
</evidence>
<dbReference type="FunFam" id="2.120.10.80:FF:000015">
    <property type="entry name" value="host cell factor 1 isoform X1"/>
    <property type="match status" value="1"/>
</dbReference>
<dbReference type="Pfam" id="PF13854">
    <property type="entry name" value="Kelch_HCF"/>
    <property type="match status" value="1"/>
</dbReference>
<dbReference type="GO" id="GO:0006338">
    <property type="term" value="P:chromatin remodeling"/>
    <property type="evidence" value="ECO:0007669"/>
    <property type="project" value="TreeGrafter"/>
</dbReference>
<keyword evidence="2" id="KW-0880">Kelch repeat</keyword>
<comment type="subcellular location">
    <subcellularLocation>
        <location evidence="1">Nucleus</location>
    </subcellularLocation>
</comment>
<gene>
    <name evidence="9" type="ORF">EEDITHA_LOCUS4569</name>
</gene>
<evidence type="ECO:0000256" key="4">
    <source>
        <dbReference type="ARBA" id="ARBA00022737"/>
    </source>
</evidence>
<keyword evidence="5" id="KW-0068">Autocatalytic cleavage</keyword>
<reference evidence="9" key="1">
    <citation type="submission" date="2022-03" db="EMBL/GenBank/DDBJ databases">
        <authorList>
            <person name="Tunstrom K."/>
        </authorList>
    </citation>
    <scope>NUCLEOTIDE SEQUENCE</scope>
</reference>
<proteinExistence type="predicted"/>
<evidence type="ECO:0000256" key="2">
    <source>
        <dbReference type="ARBA" id="ARBA00022441"/>
    </source>
</evidence>
<name>A0AAU9TNF7_EUPED</name>
<organism evidence="9 10">
    <name type="scientific">Euphydryas editha</name>
    <name type="common">Edith's checkerspot</name>
    <dbReference type="NCBI Taxonomy" id="104508"/>
    <lineage>
        <taxon>Eukaryota</taxon>
        <taxon>Metazoa</taxon>
        <taxon>Ecdysozoa</taxon>
        <taxon>Arthropoda</taxon>
        <taxon>Hexapoda</taxon>
        <taxon>Insecta</taxon>
        <taxon>Pterygota</taxon>
        <taxon>Neoptera</taxon>
        <taxon>Endopterygota</taxon>
        <taxon>Lepidoptera</taxon>
        <taxon>Glossata</taxon>
        <taxon>Ditrysia</taxon>
        <taxon>Papilionoidea</taxon>
        <taxon>Nymphalidae</taxon>
        <taxon>Nymphalinae</taxon>
        <taxon>Euphydryas</taxon>
    </lineage>
</organism>
<accession>A0AAU9TNF7</accession>
<dbReference type="GO" id="GO:0035097">
    <property type="term" value="C:histone methyltransferase complex"/>
    <property type="evidence" value="ECO:0007669"/>
    <property type="project" value="TreeGrafter"/>
</dbReference>
<keyword evidence="3" id="KW-0597">Phosphoprotein</keyword>
<evidence type="ECO:0000313" key="9">
    <source>
        <dbReference type="EMBL" id="CAH2088406.1"/>
    </source>
</evidence>
<evidence type="ECO:0000313" key="10">
    <source>
        <dbReference type="Proteomes" id="UP001153954"/>
    </source>
</evidence>
<evidence type="ECO:0000256" key="6">
    <source>
        <dbReference type="ARBA" id="ARBA00023242"/>
    </source>
</evidence>
<dbReference type="Proteomes" id="UP001153954">
    <property type="component" value="Unassembled WGS sequence"/>
</dbReference>
<comment type="caution">
    <text evidence="9">The sequence shown here is derived from an EMBL/GenBank/DDBJ whole genome shotgun (WGS) entry which is preliminary data.</text>
</comment>
<keyword evidence="6" id="KW-0539">Nucleus</keyword>
<dbReference type="PANTHER" id="PTHR46003">
    <property type="entry name" value="HOST CELL FACTOR"/>
    <property type="match status" value="1"/>
</dbReference>
<keyword evidence="10" id="KW-1185">Reference proteome</keyword>
<evidence type="ECO:0000259" key="8">
    <source>
        <dbReference type="Pfam" id="PF13854"/>
    </source>
</evidence>
<dbReference type="PANTHER" id="PTHR46003:SF1">
    <property type="entry name" value="HOST CELL FACTOR"/>
    <property type="match status" value="1"/>
</dbReference>
<evidence type="ECO:0000256" key="5">
    <source>
        <dbReference type="ARBA" id="ARBA00022813"/>
    </source>
</evidence>
<dbReference type="InterPro" id="IPR043536">
    <property type="entry name" value="HCF1/2"/>
</dbReference>
<evidence type="ECO:0000256" key="7">
    <source>
        <dbReference type="ARBA" id="ARBA00023306"/>
    </source>
</evidence>
<dbReference type="SUPFAM" id="SSF117281">
    <property type="entry name" value="Kelch motif"/>
    <property type="match status" value="1"/>
</dbReference>
<dbReference type="FunFam" id="2.120.10.80:FF:000008">
    <property type="entry name" value="host cell factor 1 isoform X1"/>
    <property type="match status" value="1"/>
</dbReference>
<evidence type="ECO:0000256" key="1">
    <source>
        <dbReference type="ARBA" id="ARBA00004123"/>
    </source>
</evidence>
<dbReference type="EMBL" id="CAKOGL010000007">
    <property type="protein sequence ID" value="CAH2088406.1"/>
    <property type="molecule type" value="Genomic_DNA"/>
</dbReference>
<protein>
    <recommendedName>
        <fullName evidence="8">Host cell factor Kelch-repeats domain-containing protein</fullName>
    </recommendedName>
</protein>
<dbReference type="InterPro" id="IPR059124">
    <property type="entry name" value="Kelch_HCF"/>
</dbReference>